<dbReference type="SMART" id="SM00932">
    <property type="entry name" value="Nfu_N"/>
    <property type="match status" value="1"/>
</dbReference>
<dbReference type="PANTHER" id="PTHR12697:SF37">
    <property type="entry name" value="CONSERVED VIRULENCE FACTOR C"/>
    <property type="match status" value="1"/>
</dbReference>
<dbReference type="InterPro" id="IPR016024">
    <property type="entry name" value="ARM-type_fold"/>
</dbReference>
<evidence type="ECO:0000256" key="1">
    <source>
        <dbReference type="SAM" id="MobiDB-lite"/>
    </source>
</evidence>
<evidence type="ECO:0000313" key="4">
    <source>
        <dbReference type="Proteomes" id="UP000239047"/>
    </source>
</evidence>
<dbReference type="EMBL" id="PREZ01000002">
    <property type="protein sequence ID" value="PPA71206.1"/>
    <property type="molecule type" value="Genomic_DNA"/>
</dbReference>
<organism evidence="3 4">
    <name type="scientific">Jeotgalibacillus proteolyticus</name>
    <dbReference type="NCBI Taxonomy" id="2082395"/>
    <lineage>
        <taxon>Bacteria</taxon>
        <taxon>Bacillati</taxon>
        <taxon>Bacillota</taxon>
        <taxon>Bacilli</taxon>
        <taxon>Bacillales</taxon>
        <taxon>Caryophanaceae</taxon>
        <taxon>Jeotgalibacillus</taxon>
    </lineage>
</organism>
<evidence type="ECO:0000259" key="2">
    <source>
        <dbReference type="SMART" id="SM00932"/>
    </source>
</evidence>
<dbReference type="GO" id="GO:0016491">
    <property type="term" value="F:oxidoreductase activity"/>
    <property type="evidence" value="ECO:0007669"/>
    <property type="project" value="TreeGrafter"/>
</dbReference>
<evidence type="ECO:0000313" key="3">
    <source>
        <dbReference type="EMBL" id="PPA71206.1"/>
    </source>
</evidence>
<name>A0A2S5GDY2_9BACL</name>
<dbReference type="InterPro" id="IPR025989">
    <property type="entry name" value="Virulence_F_dom"/>
</dbReference>
<dbReference type="SMART" id="SM00567">
    <property type="entry name" value="EZ_HEAT"/>
    <property type="match status" value="3"/>
</dbReference>
<feature type="compositionally biased region" description="Polar residues" evidence="1">
    <location>
        <begin position="371"/>
        <end position="380"/>
    </location>
</feature>
<reference evidence="3 4" key="1">
    <citation type="submission" date="2018-02" db="EMBL/GenBank/DDBJ databases">
        <title>Jeotgalibacillus proteolyticum sp. nov. a protease producing bacterium isolated from ocean sediments of Laizhou Bay.</title>
        <authorList>
            <person name="Li Y."/>
        </authorList>
    </citation>
    <scope>NUCLEOTIDE SEQUENCE [LARGE SCALE GENOMIC DNA]</scope>
    <source>
        <strain evidence="3 4">22-7</strain>
    </source>
</reference>
<dbReference type="PANTHER" id="PTHR12697">
    <property type="entry name" value="PBS LYASE HEAT-LIKE PROTEIN"/>
    <property type="match status" value="1"/>
</dbReference>
<dbReference type="InterPro" id="IPR004155">
    <property type="entry name" value="PBS_lyase_HEAT"/>
</dbReference>
<dbReference type="Pfam" id="PF13769">
    <property type="entry name" value="Virulence_fact"/>
    <property type="match status" value="1"/>
</dbReference>
<dbReference type="Pfam" id="PF13646">
    <property type="entry name" value="HEAT_2"/>
    <property type="match status" value="1"/>
</dbReference>
<dbReference type="Gene3D" id="1.25.10.10">
    <property type="entry name" value="Leucine-rich Repeat Variant"/>
    <property type="match status" value="1"/>
</dbReference>
<dbReference type="InterPro" id="IPR036498">
    <property type="entry name" value="Nfu/NifU_N_sf"/>
</dbReference>
<accession>A0A2S5GDY2</accession>
<keyword evidence="4" id="KW-1185">Reference proteome</keyword>
<protein>
    <submittedName>
        <fullName evidence="3">Virulence factor</fullName>
    </submittedName>
</protein>
<feature type="region of interest" description="Disordered" evidence="1">
    <location>
        <begin position="361"/>
        <end position="380"/>
    </location>
</feature>
<dbReference type="SUPFAM" id="SSF48371">
    <property type="entry name" value="ARM repeat"/>
    <property type="match status" value="1"/>
</dbReference>
<gene>
    <name evidence="3" type="ORF">C4B60_03825</name>
</gene>
<comment type="caution">
    <text evidence="3">The sequence shown here is derived from an EMBL/GenBank/DDBJ whole genome shotgun (WGS) entry which is preliminary data.</text>
</comment>
<dbReference type="InterPro" id="IPR014824">
    <property type="entry name" value="Nfu/NifU_N"/>
</dbReference>
<dbReference type="SUPFAM" id="SSF110836">
    <property type="entry name" value="Hypothetical protein SAV1430"/>
    <property type="match status" value="1"/>
</dbReference>
<sequence length="380" mass="43046">MKIVSIEPTPSPNTMKIIVDQALPGGKSNNYKRDDADAAPDRIKQILKIDGVKGVYHVADFLAIERHPKMDWQQLLPNVREVFGEDREDTDSAQKIDEHFGEVKVQVLQFKGIPIQIKLIDGNEEKRYGLPEYFAEAMENAQLEGENVVLMRKWKDYGVRYGDLDQIANDLMEELLASYPSSRVQGIVAAAKEAGIKEEPVRKESVPITLDTFRQANNWQERYQLLEQMPEPNTDDLPLLSAALEDEKPSIRRLAVVYLGMIEDERVLPYLYKGLKDKTVTVRRTAGDCLSDLGFSEAEDAMIEALSDRNKLVRWRAAMFLYEAGTEKSLPALKAAEDDPEFEVKLQVMMAIERIEGGEEAKGSVWKQMTEARQQGLQGE</sequence>
<dbReference type="Gene3D" id="3.30.1370.70">
    <property type="entry name" value="Scaffold protein Nfu/NifU, N-terminal domain"/>
    <property type="match status" value="1"/>
</dbReference>
<dbReference type="RefSeq" id="WP_104056697.1">
    <property type="nucleotide sequence ID" value="NZ_PREZ01000002.1"/>
</dbReference>
<dbReference type="Pfam" id="PF08712">
    <property type="entry name" value="Nfu_N"/>
    <property type="match status" value="1"/>
</dbReference>
<dbReference type="AlphaFoldDB" id="A0A2S5GDY2"/>
<proteinExistence type="predicted"/>
<dbReference type="OrthoDB" id="420201at2"/>
<feature type="domain" description="Scaffold protein Nfu/NifU N-terminal" evidence="2">
    <location>
        <begin position="4"/>
        <end position="90"/>
    </location>
</feature>
<dbReference type="Proteomes" id="UP000239047">
    <property type="component" value="Unassembled WGS sequence"/>
</dbReference>
<dbReference type="InterPro" id="IPR011989">
    <property type="entry name" value="ARM-like"/>
</dbReference>